<dbReference type="Proteomes" id="UP000798662">
    <property type="component" value="Chromosome 1"/>
</dbReference>
<dbReference type="EMBL" id="CM020618">
    <property type="protein sequence ID" value="KAK1862430.1"/>
    <property type="molecule type" value="Genomic_DNA"/>
</dbReference>
<sequence>MAARVGKYLLFETLGEGAFGKVKLGVHEDTGEQVAVKVMDKSDIKAQEMTMNVRREIAIMKALKHKNIVNLRHVLTSATKLYVVMDLVTGGELFTKILNEGKLPEAVARRFFQQLIDGVDYCHRRGVCHRDLKPENLLIDDTNGELKITDFGLSAMKGASTTEELLHTQCGSPNYCAPEIISRAKQGYSGPLVDAWSCGIILFALLAGYLPFYDENTKALYRMIQRSDVVFPRSFPRGARMLVERLLHKDPERRLKLADVKRDPWFVIDYEGDNARPAEGAESPAAAGTGPSRGRSSRRKRPKRRPEEQPPSSSADVMPMTAGGSSGGSVNAPPPQPRPATDALQSGAAEAEAFTASSRAEAEAAAAAAAAAAATAAAAAGAAASVAAAAAAAAAAMEPSVPDIEPPPPAAAPVVADPSSTLAAEASVPGGQAVGSADPTVAAATLKAEPPTVSASPSRDEPAVSDAPVVQSTPAYLATASEAAPVVFAGVHEAGPADEADTAPMPVAAAAEGAAQSETVMSDNGRKEADAPTAAVETQGQPWQPRSTAPQVVVIPNSSTAARELSPVTPADARNSLLLSFASSKDNSRSARALADGVDVDEEQSAAPSGVQTDGRAASSSPPGQALPDRYPQPNFSTSLSTKTVEPPLVPKASDDANALELRSVFAAVVGGRQDTVLRRASDASASEVAGPRADQTSLPYWTQKQLTPVHRTSSPVPPVVASREPDRVEERDVDVGFPRRRSAADVGSAVDAGAIFGVQLSRRSSEPGESPSLPADSSASRGFAEQVAAERSSSLAALPSTVSVGATDDTRMEPAAEEPESAPVAEPEAVAVPPVSVPSVSVPSVASAPVTVVPTSPALPSRIEQARRLFESSASVVRAPSEDHTIRQPVSPLIYAPAVLPALSARWPPLSSADAVDTSAPAPTSRSGTGARGLEDGVDRTVADTLHERAVPDNAEDDVDVPARRDSAVAGADAAADESGVFDVAERVGAANSADDAQPAVVGGLALGVDSSVGTSSPNEPGGPMDLSSVGRDEPLANGSGPRGVPLGAAAGYSLAAAEADLARHSSKPIAQATLPLYPMNDFKDAEAAMEEEDLATAAAGLGLPPVDAEAVPANNSRAPEESATGEPDLAAYQVADGVVPVASSSRSPLGGGVDAEPRAEDPASGSADSLRDEVPDAHDSDAENSQDQDDESLSLPAMRIKQAVQRYQKLFQLEKGVGILASPSFKSRAANAGNQKQFGRLAAFEGVLPVEPQDEAAEAASLAVSTETLQLYRDAKSVTGMWGILLVQEGIGRKRAASGPIIMTPEEKPSITVEEVEAFERLLDFWQRQRDRDYTLDDITPLPDDEAASLRALLATLRPPPADDVGEAVEIVDADEAEELLSHQQAVEDQTGGADAVPDGPGVVRTEAGTAAGGDSFRSRASHEDGDYQRSDSDSRSVGDGKAAVLGLGMKHSTTSDEITPDALDSVGKRSGSAPQLQPDEDTSPKMATDINGVGALPSMALSTSADTGKRPAKHSRHGSQGSGMFSSRSGSNQGSGKARAALPSDKSAEALDTLALGKSGSAPSGDAASSVSAAEVGLKSGMSYGSVGSSGGGAQQAAGSSSAAAPVARSRWGFRGMFGLLTGAAAVTPPPVPVAPMTEFKSALPPEKCALILGRVLTSMQCNVMMKKGESKVRAEYPMKRGEKMLVSVSAHRDVHAGETVISFKRSRRDRSRGAGTTEFSDFVAQVHTNFRRATGGGGGGGGSGRR</sequence>
<comment type="caution">
    <text evidence="1">The sequence shown here is derived from an EMBL/GenBank/DDBJ whole genome shotgun (WGS) entry which is preliminary data.</text>
</comment>
<evidence type="ECO:0000313" key="2">
    <source>
        <dbReference type="Proteomes" id="UP000798662"/>
    </source>
</evidence>
<organism evidence="1 2">
    <name type="scientific">Pyropia yezoensis</name>
    <name type="common">Susabi-nori</name>
    <name type="synonym">Porphyra yezoensis</name>
    <dbReference type="NCBI Taxonomy" id="2788"/>
    <lineage>
        <taxon>Eukaryota</taxon>
        <taxon>Rhodophyta</taxon>
        <taxon>Bangiophyceae</taxon>
        <taxon>Bangiales</taxon>
        <taxon>Bangiaceae</taxon>
        <taxon>Pyropia</taxon>
    </lineage>
</organism>
<reference evidence="1" key="1">
    <citation type="submission" date="2019-11" db="EMBL/GenBank/DDBJ databases">
        <title>Nori genome reveals adaptations in red seaweeds to the harsh intertidal environment.</title>
        <authorList>
            <person name="Wang D."/>
            <person name="Mao Y."/>
        </authorList>
    </citation>
    <scope>NUCLEOTIDE SEQUENCE</scope>
    <source>
        <tissue evidence="1">Gametophyte</tissue>
    </source>
</reference>
<keyword evidence="2" id="KW-1185">Reference proteome</keyword>
<protein>
    <submittedName>
        <fullName evidence="1">Uncharacterized protein</fullName>
    </submittedName>
</protein>
<proteinExistence type="predicted"/>
<accession>A0ACC3BXF9</accession>
<name>A0ACC3BXF9_PYRYE</name>
<evidence type="ECO:0000313" key="1">
    <source>
        <dbReference type="EMBL" id="KAK1862430.1"/>
    </source>
</evidence>
<gene>
    <name evidence="1" type="ORF">I4F81_005004</name>
</gene>